<dbReference type="Pfam" id="PF25137">
    <property type="entry name" value="ADH_Fe_C"/>
    <property type="match status" value="1"/>
</dbReference>
<dbReference type="PANTHER" id="PTHR11496:SF97">
    <property type="entry name" value="ALCOHOL DEHYDROGENASE IRON-TYPE_GLYCEROL DEHYDROGENASE GLDA DOMAIN-CONTAINING PROTEIN"/>
    <property type="match status" value="1"/>
</dbReference>
<evidence type="ECO:0000259" key="2">
    <source>
        <dbReference type="Pfam" id="PF00465"/>
    </source>
</evidence>
<dbReference type="GO" id="GO:0046872">
    <property type="term" value="F:metal ion binding"/>
    <property type="evidence" value="ECO:0007669"/>
    <property type="project" value="InterPro"/>
</dbReference>
<reference evidence="4" key="1">
    <citation type="submission" date="2020-10" db="EMBL/GenBank/DDBJ databases">
        <title>Taxonomic study of unclassified bacteria belonging to the class Ktedonobacteria.</title>
        <authorList>
            <person name="Yabe S."/>
            <person name="Wang C.M."/>
            <person name="Zheng Y."/>
            <person name="Sakai Y."/>
            <person name="Cavaletti L."/>
            <person name="Monciardini P."/>
            <person name="Donadio S."/>
        </authorList>
    </citation>
    <scope>NUCLEOTIDE SEQUENCE</scope>
    <source>
        <strain evidence="4">SOSP1-1</strain>
    </source>
</reference>
<keyword evidence="5" id="KW-1185">Reference proteome</keyword>
<name>A0A8J3MWB7_9CHLR</name>
<evidence type="ECO:0000259" key="3">
    <source>
        <dbReference type="Pfam" id="PF25137"/>
    </source>
</evidence>
<sequence>MRETMTTTRRGEYTFLPQEHILFGAGSIQHLADEVQKYKGTKALLITGKTLATKTDVIQQVLQALGTPSAEVFHEIGEHAPMAAIQRAIELAREKHIDLLISVGGGSPIDAAKVVAYSLDEGHHQFLPHIAIPTTLSAAEFAKDAGYTDETQQRKTGVSDPGLIPRSVILDAELTLATPPRLWISSGIRSLDHAVETLYAPGVHPINDALALEAIRKLFVYLPQSQAHPEDVEIRTELQLAAWMSFFGSTNAPMGLSHILGRSIGATYHVAHGITSCITLPVVMKAMVESHAAQLSRIAQILQLPGDDQATQAIHAAMAVDDLIARLGLPRHLREVGIGPDNLRSIAIYAVGGQGEKAEFAEKMLQQMF</sequence>
<dbReference type="AlphaFoldDB" id="A0A8J3MWB7"/>
<dbReference type="InterPro" id="IPR039697">
    <property type="entry name" value="Alcohol_dehydrogenase_Fe"/>
</dbReference>
<evidence type="ECO:0000313" key="5">
    <source>
        <dbReference type="Proteomes" id="UP000612362"/>
    </source>
</evidence>
<accession>A0A8J3MWB7</accession>
<evidence type="ECO:0000256" key="1">
    <source>
        <dbReference type="ARBA" id="ARBA00023002"/>
    </source>
</evidence>
<comment type="caution">
    <text evidence="4">The sequence shown here is derived from an EMBL/GenBank/DDBJ whole genome shotgun (WGS) entry which is preliminary data.</text>
</comment>
<dbReference type="GO" id="GO:0004022">
    <property type="term" value="F:alcohol dehydrogenase (NAD+) activity"/>
    <property type="evidence" value="ECO:0007669"/>
    <property type="project" value="TreeGrafter"/>
</dbReference>
<feature type="domain" description="Fe-containing alcohol dehydrogenase-like C-terminal" evidence="3">
    <location>
        <begin position="184"/>
        <end position="368"/>
    </location>
</feature>
<dbReference type="InterPro" id="IPR056798">
    <property type="entry name" value="ADH_Fe_C"/>
</dbReference>
<organism evidence="4 5">
    <name type="scientific">Ktedonospora formicarum</name>
    <dbReference type="NCBI Taxonomy" id="2778364"/>
    <lineage>
        <taxon>Bacteria</taxon>
        <taxon>Bacillati</taxon>
        <taxon>Chloroflexota</taxon>
        <taxon>Ktedonobacteria</taxon>
        <taxon>Ktedonobacterales</taxon>
        <taxon>Ktedonobacteraceae</taxon>
        <taxon>Ktedonospora</taxon>
    </lineage>
</organism>
<dbReference type="Pfam" id="PF00465">
    <property type="entry name" value="Fe-ADH"/>
    <property type="match status" value="1"/>
</dbReference>
<feature type="domain" description="Alcohol dehydrogenase iron-type/glycerol dehydrogenase GldA" evidence="2">
    <location>
        <begin position="20"/>
        <end position="171"/>
    </location>
</feature>
<gene>
    <name evidence="4" type="ORF">KSX_55680</name>
</gene>
<protein>
    <submittedName>
        <fullName evidence="4">Maleylacetate reductase</fullName>
    </submittedName>
</protein>
<proteinExistence type="predicted"/>
<dbReference type="CDD" id="cd08192">
    <property type="entry name" value="MAR-like"/>
    <property type="match status" value="1"/>
</dbReference>
<dbReference type="EMBL" id="BNJF01000003">
    <property type="protein sequence ID" value="GHO47405.1"/>
    <property type="molecule type" value="Genomic_DNA"/>
</dbReference>
<dbReference type="InterPro" id="IPR001670">
    <property type="entry name" value="ADH_Fe/GldA"/>
</dbReference>
<dbReference type="PANTHER" id="PTHR11496">
    <property type="entry name" value="ALCOHOL DEHYDROGENASE"/>
    <property type="match status" value="1"/>
</dbReference>
<dbReference type="Gene3D" id="1.20.1090.10">
    <property type="entry name" value="Dehydroquinate synthase-like - alpha domain"/>
    <property type="match status" value="1"/>
</dbReference>
<dbReference type="RefSeq" id="WP_220196707.1">
    <property type="nucleotide sequence ID" value="NZ_BNJF01000003.1"/>
</dbReference>
<dbReference type="Gene3D" id="3.40.50.1970">
    <property type="match status" value="1"/>
</dbReference>
<dbReference type="Proteomes" id="UP000612362">
    <property type="component" value="Unassembled WGS sequence"/>
</dbReference>
<dbReference type="SUPFAM" id="SSF56796">
    <property type="entry name" value="Dehydroquinate synthase-like"/>
    <property type="match status" value="1"/>
</dbReference>
<keyword evidence="1" id="KW-0560">Oxidoreductase</keyword>
<evidence type="ECO:0000313" key="4">
    <source>
        <dbReference type="EMBL" id="GHO47405.1"/>
    </source>
</evidence>